<dbReference type="FunFam" id="1.10.10.10:FF:000001">
    <property type="entry name" value="LysR family transcriptional regulator"/>
    <property type="match status" value="1"/>
</dbReference>
<dbReference type="SUPFAM" id="SSF53850">
    <property type="entry name" value="Periplasmic binding protein-like II"/>
    <property type="match status" value="1"/>
</dbReference>
<gene>
    <name evidence="6" type="ORF">C1I91_19270</name>
</gene>
<dbReference type="InterPro" id="IPR005119">
    <property type="entry name" value="LysR_subst-bd"/>
</dbReference>
<keyword evidence="2" id="KW-0805">Transcription regulation</keyword>
<organism evidence="6 7">
    <name type="scientific">Clostridium manihotivorum</name>
    <dbReference type="NCBI Taxonomy" id="2320868"/>
    <lineage>
        <taxon>Bacteria</taxon>
        <taxon>Bacillati</taxon>
        <taxon>Bacillota</taxon>
        <taxon>Clostridia</taxon>
        <taxon>Eubacteriales</taxon>
        <taxon>Clostridiaceae</taxon>
        <taxon>Clostridium</taxon>
    </lineage>
</organism>
<dbReference type="Pfam" id="PF03466">
    <property type="entry name" value="LysR_substrate"/>
    <property type="match status" value="1"/>
</dbReference>
<evidence type="ECO:0000256" key="1">
    <source>
        <dbReference type="ARBA" id="ARBA00009437"/>
    </source>
</evidence>
<dbReference type="SUPFAM" id="SSF46785">
    <property type="entry name" value="Winged helix' DNA-binding domain"/>
    <property type="match status" value="1"/>
</dbReference>
<evidence type="ECO:0000259" key="5">
    <source>
        <dbReference type="PROSITE" id="PS50931"/>
    </source>
</evidence>
<reference evidence="6 7" key="1">
    <citation type="submission" date="2018-01" db="EMBL/GenBank/DDBJ databases">
        <title>Genome Sequencing and Assembly of Anaerobacter polyendosporus strain CT4.</title>
        <authorList>
            <person name="Tachaapaikoon C."/>
            <person name="Sutheeworapong S."/>
            <person name="Jenjaroenpun P."/>
            <person name="Wongsurawat T."/>
            <person name="Nookeaw I."/>
            <person name="Cheawchanlertfa P."/>
            <person name="Kosugi A."/>
            <person name="Cheevadhanarak S."/>
            <person name="Ratanakhanokchai K."/>
        </authorList>
    </citation>
    <scope>NUCLEOTIDE SEQUENCE [LARGE SCALE GENOMIC DNA]</scope>
    <source>
        <strain evidence="6 7">CT4</strain>
    </source>
</reference>
<protein>
    <submittedName>
        <fullName evidence="6">LysR family transcriptional regulator</fullName>
    </submittedName>
</protein>
<evidence type="ECO:0000313" key="6">
    <source>
        <dbReference type="EMBL" id="QAA33605.1"/>
    </source>
</evidence>
<dbReference type="Proteomes" id="UP000286268">
    <property type="component" value="Chromosome"/>
</dbReference>
<dbReference type="InterPro" id="IPR036390">
    <property type="entry name" value="WH_DNA-bd_sf"/>
</dbReference>
<name>A0A3R5QVJ5_9CLOT</name>
<evidence type="ECO:0000313" key="7">
    <source>
        <dbReference type="Proteomes" id="UP000286268"/>
    </source>
</evidence>
<dbReference type="PANTHER" id="PTHR30126:SF40">
    <property type="entry name" value="HTH-TYPE TRANSCRIPTIONAL REGULATOR GLTR"/>
    <property type="match status" value="1"/>
</dbReference>
<dbReference type="Pfam" id="PF00126">
    <property type="entry name" value="HTH_1"/>
    <property type="match status" value="1"/>
</dbReference>
<dbReference type="Gene3D" id="1.10.10.10">
    <property type="entry name" value="Winged helix-like DNA-binding domain superfamily/Winged helix DNA-binding domain"/>
    <property type="match status" value="1"/>
</dbReference>
<proteinExistence type="inferred from homology"/>
<evidence type="ECO:0000256" key="4">
    <source>
        <dbReference type="ARBA" id="ARBA00023163"/>
    </source>
</evidence>
<dbReference type="GO" id="GO:0003700">
    <property type="term" value="F:DNA-binding transcription factor activity"/>
    <property type="evidence" value="ECO:0007669"/>
    <property type="project" value="InterPro"/>
</dbReference>
<dbReference type="AlphaFoldDB" id="A0A3R5QVJ5"/>
<dbReference type="PRINTS" id="PR00039">
    <property type="entry name" value="HTHLYSR"/>
</dbReference>
<dbReference type="Gene3D" id="3.40.190.290">
    <property type="match status" value="1"/>
</dbReference>
<dbReference type="PROSITE" id="PS50931">
    <property type="entry name" value="HTH_LYSR"/>
    <property type="match status" value="1"/>
</dbReference>
<feature type="domain" description="HTH lysR-type" evidence="5">
    <location>
        <begin position="1"/>
        <end position="58"/>
    </location>
</feature>
<dbReference type="EMBL" id="CP025746">
    <property type="protein sequence ID" value="QAA33605.1"/>
    <property type="molecule type" value="Genomic_DNA"/>
</dbReference>
<dbReference type="InterPro" id="IPR036388">
    <property type="entry name" value="WH-like_DNA-bd_sf"/>
</dbReference>
<sequence length="299" mass="34028">MTLKHLRIFVTVCNCNSVTAAAEKLYLAQPSVSLAIRELEEHYCVKLFDRISKKMYLTEPGKQLLNYANHIVSLFDEMECEIKDWDSAGILRIGSSITIGNYLLPEYIQIFKEKYPNIKMQVIIDNSEKIEQNIMANHIDFGLIEGVVHNPHINSHTFMEDELVLICGVNHPLSSFNEVEIEMLKEYEFILREKGSGGRELFDSTMLLHGMEVKPIWESVSNQAIIKAVSAGLGLSVLPYLLVKKDLESGIVKQIKIKALSLNRKFHIIYHKNKFLTTSAKEFIALCKTHTVPFDIIGT</sequence>
<evidence type="ECO:0000256" key="3">
    <source>
        <dbReference type="ARBA" id="ARBA00023125"/>
    </source>
</evidence>
<evidence type="ECO:0000256" key="2">
    <source>
        <dbReference type="ARBA" id="ARBA00023015"/>
    </source>
</evidence>
<dbReference type="GO" id="GO:0000976">
    <property type="term" value="F:transcription cis-regulatory region binding"/>
    <property type="evidence" value="ECO:0007669"/>
    <property type="project" value="TreeGrafter"/>
</dbReference>
<dbReference type="CDD" id="cd08420">
    <property type="entry name" value="PBP2_CysL_like"/>
    <property type="match status" value="1"/>
</dbReference>
<dbReference type="RefSeq" id="WP_128214331.1">
    <property type="nucleotide sequence ID" value="NZ_CP025746.1"/>
</dbReference>
<keyword evidence="3" id="KW-0238">DNA-binding</keyword>
<dbReference type="PANTHER" id="PTHR30126">
    <property type="entry name" value="HTH-TYPE TRANSCRIPTIONAL REGULATOR"/>
    <property type="match status" value="1"/>
</dbReference>
<dbReference type="OrthoDB" id="9785745at2"/>
<dbReference type="InterPro" id="IPR000847">
    <property type="entry name" value="LysR_HTH_N"/>
</dbReference>
<comment type="similarity">
    <text evidence="1">Belongs to the LysR transcriptional regulatory family.</text>
</comment>
<keyword evidence="7" id="KW-1185">Reference proteome</keyword>
<accession>A0A3R5QVJ5</accession>
<keyword evidence="4" id="KW-0804">Transcription</keyword>
<dbReference type="KEGG" id="cmah:C1I91_19270"/>